<gene>
    <name evidence="1" type="ORF">RC083_01370</name>
</gene>
<protein>
    <recommendedName>
        <fullName evidence="3">Orphan protein</fullName>
    </recommendedName>
</protein>
<evidence type="ECO:0000313" key="1">
    <source>
        <dbReference type="EMBL" id="MDQ9090235.1"/>
    </source>
</evidence>
<evidence type="ECO:0000313" key="2">
    <source>
        <dbReference type="Proteomes" id="UP001226574"/>
    </source>
</evidence>
<proteinExistence type="predicted"/>
<dbReference type="EMBL" id="JAVIFY010000001">
    <property type="protein sequence ID" value="MDQ9090235.1"/>
    <property type="molecule type" value="Genomic_DNA"/>
</dbReference>
<reference evidence="1 2" key="1">
    <citation type="submission" date="2023-08" db="EMBL/GenBank/DDBJ databases">
        <title>Pseudoalteromonas haloplanktis LL1 genome.</title>
        <authorList>
            <person name="Wu S."/>
        </authorList>
    </citation>
    <scope>NUCLEOTIDE SEQUENCE [LARGE SCALE GENOMIC DNA]</scope>
    <source>
        <strain evidence="1 2">LL1</strain>
    </source>
</reference>
<organism evidence="1 2">
    <name type="scientific">Pseudoalteromonas haloplanktis</name>
    <name type="common">Alteromonas haloplanktis</name>
    <dbReference type="NCBI Taxonomy" id="228"/>
    <lineage>
        <taxon>Bacteria</taxon>
        <taxon>Pseudomonadati</taxon>
        <taxon>Pseudomonadota</taxon>
        <taxon>Gammaproteobacteria</taxon>
        <taxon>Alteromonadales</taxon>
        <taxon>Pseudoalteromonadaceae</taxon>
        <taxon>Pseudoalteromonas</taxon>
    </lineage>
</organism>
<dbReference type="Proteomes" id="UP001226574">
    <property type="component" value="Unassembled WGS sequence"/>
</dbReference>
<evidence type="ECO:0008006" key="3">
    <source>
        <dbReference type="Google" id="ProtNLM"/>
    </source>
</evidence>
<accession>A0ABU1B790</accession>
<comment type="caution">
    <text evidence="1">The sequence shown here is derived from an EMBL/GenBank/DDBJ whole genome shotgun (WGS) entry which is preliminary data.</text>
</comment>
<sequence length="106" mass="12443">MQLSGDKKLYLLYRVEPGCLGPNGAQMIEHFCVYANQQLAAPYFAHYQFTPRFDKSKAERQYSINTRLLSESQAHTYLTHFDTTKDEFEEQLDELLTQAIENFLER</sequence>
<keyword evidence="2" id="KW-1185">Reference proteome</keyword>
<name>A0ABU1B790_PSEHA</name>
<dbReference type="RefSeq" id="WP_309038200.1">
    <property type="nucleotide sequence ID" value="NZ_JAVIFY010000001.1"/>
</dbReference>